<dbReference type="PANTHER" id="PTHR33676:SF15">
    <property type="entry name" value="OS02G0674233 PROTEIN"/>
    <property type="match status" value="1"/>
</dbReference>
<dbReference type="InterPro" id="IPR044678">
    <property type="entry name" value="COR27/28"/>
</dbReference>
<gene>
    <name evidence="2" type="ORF">Din_004628</name>
</gene>
<evidence type="ECO:0000313" key="2">
    <source>
        <dbReference type="EMBL" id="MPA35187.1"/>
    </source>
</evidence>
<proteinExistence type="predicted"/>
<reference evidence="2" key="1">
    <citation type="submission" date="2019-08" db="EMBL/GenBank/DDBJ databases">
        <title>Reference gene set and small RNA set construction with multiple tissues from Davidia involucrata Baill.</title>
        <authorList>
            <person name="Yang H."/>
            <person name="Zhou C."/>
            <person name="Li G."/>
            <person name="Wang J."/>
            <person name="Gao P."/>
            <person name="Wang M."/>
            <person name="Wang R."/>
            <person name="Zhao Y."/>
        </authorList>
    </citation>
    <scope>NUCLEOTIDE SEQUENCE</scope>
    <source>
        <tissue evidence="2">Mixed with DoveR01_LX</tissue>
    </source>
</reference>
<sequence length="125" mass="14420">MDTNKVSDPSWCWTNERHVHFLNAMEASFVRAMFENNRRLLRLDRYLPDSSESTLDLKKERRKRQSTSASDIMESRTDKKLKRLSSQPYTTSQDQVVPQLGNTTGQTDERDRPDDVSVTSVAPAN</sequence>
<evidence type="ECO:0000256" key="1">
    <source>
        <dbReference type="SAM" id="MobiDB-lite"/>
    </source>
</evidence>
<organism evidence="2">
    <name type="scientific">Davidia involucrata</name>
    <name type="common">Dove tree</name>
    <dbReference type="NCBI Taxonomy" id="16924"/>
    <lineage>
        <taxon>Eukaryota</taxon>
        <taxon>Viridiplantae</taxon>
        <taxon>Streptophyta</taxon>
        <taxon>Embryophyta</taxon>
        <taxon>Tracheophyta</taxon>
        <taxon>Spermatophyta</taxon>
        <taxon>Magnoliopsida</taxon>
        <taxon>eudicotyledons</taxon>
        <taxon>Gunneridae</taxon>
        <taxon>Pentapetalae</taxon>
        <taxon>asterids</taxon>
        <taxon>Cornales</taxon>
        <taxon>Nyssaceae</taxon>
        <taxon>Davidia</taxon>
    </lineage>
</organism>
<name>A0A5B6YTX2_DAVIN</name>
<dbReference type="AlphaFoldDB" id="A0A5B6YTX2"/>
<feature type="compositionally biased region" description="Polar residues" evidence="1">
    <location>
        <begin position="84"/>
        <end position="106"/>
    </location>
</feature>
<dbReference type="GO" id="GO:0042752">
    <property type="term" value="P:regulation of circadian rhythm"/>
    <property type="evidence" value="ECO:0007669"/>
    <property type="project" value="InterPro"/>
</dbReference>
<protein>
    <submittedName>
        <fullName evidence="2">Uncharacterized protein</fullName>
    </submittedName>
</protein>
<dbReference type="EMBL" id="GHES01004628">
    <property type="protein sequence ID" value="MPA35187.1"/>
    <property type="molecule type" value="Transcribed_RNA"/>
</dbReference>
<feature type="region of interest" description="Disordered" evidence="1">
    <location>
        <begin position="51"/>
        <end position="125"/>
    </location>
</feature>
<dbReference type="PANTHER" id="PTHR33676">
    <property type="entry name" value="COLD REGULATED PROTEIN 27"/>
    <property type="match status" value="1"/>
</dbReference>
<accession>A0A5B6YTX2</accession>
<dbReference type="GO" id="GO:0009409">
    <property type="term" value="P:response to cold"/>
    <property type="evidence" value="ECO:0007669"/>
    <property type="project" value="InterPro"/>
</dbReference>